<sequence>MQLVIVESPTKAKTIQKFLGSDYKIKSSFGHVRDLPKSKLGVDVDKNFEPTYIIPTKAKKVVNELKKDAKAADEVILATDEDREGESISWHLAQALKLENPKRIVFHEITKTAIEEAIANPRAIDMALVNAQQARRILDRIVGYKLSPFLWKKISKGLSAGRVQSVAVRLVVEKEEEIKKFIAQEYWQIEALLKKQVTNDKEQEEFSAFLIRKPTRNASHNDAGGDGKAIDKLEIKNEKEAKDILTELENAKYNIEKITKKETKRNPLPPFTTSTLQQTAANKFGYSAKMTMSVAQKLYEQGFITYHRTDSLNLSSMSLATAKTYITEALGEKYFKGSAFKAKGNVQEAHEAIRPAYADKNPESVKSELEGAQIKVYTLIWQRFIASQMMPAIFDSTAIEISAKNPALSEAEGYTFGANGQMLKFDGFLKIYPMKFSETDLPKLEEKEMLDLIKIDPTQHFTEPPARYNEASLIRALEAHGIGRPSTYAPTLSTIQDRNYIQKNDQKRFEPTEMGTIVNDLLVKNFPQIVDIEFTAKMEKELDEISEGKDTWQKTIKDFYGPFAKNLKEKYEDVPKENLDIKTDKKCSKCGKDMVEKMGRFGRFYACTGFPECKHTESVVSVAEKIDLICPKCKTGQVVGKKTKKGKIFYGCDNYPACDFATWDKPINEFCPTCNSILVETKAKKVKCSNKECDYAKSSPTTD</sequence>
<dbReference type="CDD" id="cd00186">
    <property type="entry name" value="TOP1Ac"/>
    <property type="match status" value="1"/>
</dbReference>
<dbReference type="NCBIfam" id="TIGR01051">
    <property type="entry name" value="topA_bact"/>
    <property type="match status" value="1"/>
</dbReference>
<keyword evidence="6" id="KW-0460">Magnesium</keyword>
<name>A0A1G2HL65_9BACT</name>
<dbReference type="SUPFAM" id="SSF56712">
    <property type="entry name" value="Prokaryotic type I DNA topoisomerase"/>
    <property type="match status" value="1"/>
</dbReference>
<dbReference type="InterPro" id="IPR013826">
    <property type="entry name" value="Topo_IA_cen_sub3"/>
</dbReference>
<dbReference type="Pfam" id="PF01131">
    <property type="entry name" value="Topoisom_bac"/>
    <property type="match status" value="1"/>
</dbReference>
<evidence type="ECO:0000313" key="13">
    <source>
        <dbReference type="EMBL" id="OGZ63203.1"/>
    </source>
</evidence>
<evidence type="ECO:0000259" key="11">
    <source>
        <dbReference type="PROSITE" id="PS50880"/>
    </source>
</evidence>
<keyword evidence="9 10" id="KW-0413">Isomerase</keyword>
<evidence type="ECO:0000256" key="1">
    <source>
        <dbReference type="ARBA" id="ARBA00000213"/>
    </source>
</evidence>
<evidence type="ECO:0000256" key="9">
    <source>
        <dbReference type="ARBA" id="ARBA00023235"/>
    </source>
</evidence>
<feature type="site" description="Interaction with DNA" evidence="10">
    <location>
        <position position="498"/>
    </location>
</feature>
<dbReference type="Gene3D" id="3.40.50.140">
    <property type="match status" value="1"/>
</dbReference>
<dbReference type="SMART" id="SM00436">
    <property type="entry name" value="TOP1Bc"/>
    <property type="match status" value="1"/>
</dbReference>
<dbReference type="GO" id="GO:0006265">
    <property type="term" value="P:DNA topological change"/>
    <property type="evidence" value="ECO:0007669"/>
    <property type="project" value="UniProtKB-UniRule"/>
</dbReference>
<evidence type="ECO:0000256" key="3">
    <source>
        <dbReference type="ARBA" id="ARBA00022723"/>
    </source>
</evidence>
<dbReference type="Gene3D" id="1.10.290.10">
    <property type="entry name" value="Topoisomerase I, domain 4"/>
    <property type="match status" value="1"/>
</dbReference>
<dbReference type="Gene3D" id="1.10.460.10">
    <property type="entry name" value="Topoisomerase I, domain 2"/>
    <property type="match status" value="1"/>
</dbReference>
<dbReference type="Gene3D" id="3.30.65.10">
    <property type="entry name" value="Bacterial Topoisomerase I, domain 1"/>
    <property type="match status" value="2"/>
</dbReference>
<dbReference type="GO" id="GO:0008270">
    <property type="term" value="F:zinc ion binding"/>
    <property type="evidence" value="ECO:0007669"/>
    <property type="project" value="UniProtKB-KW"/>
</dbReference>
<dbReference type="Proteomes" id="UP000178991">
    <property type="component" value="Unassembled WGS sequence"/>
</dbReference>
<feature type="domain" description="Toprim" evidence="11">
    <location>
        <begin position="1"/>
        <end position="111"/>
    </location>
</feature>
<dbReference type="GO" id="GO:0003677">
    <property type="term" value="F:DNA binding"/>
    <property type="evidence" value="ECO:0007669"/>
    <property type="project" value="UniProtKB-KW"/>
</dbReference>
<protein>
    <recommendedName>
        <fullName evidence="10">DNA topoisomerase 1</fullName>
        <ecNumber evidence="10">5.6.2.1</ecNumber>
    </recommendedName>
    <alternativeName>
        <fullName evidence="10">DNA topoisomerase I</fullName>
    </alternativeName>
</protein>
<dbReference type="PROSITE" id="PS50880">
    <property type="entry name" value="TOPRIM"/>
    <property type="match status" value="1"/>
</dbReference>
<dbReference type="InterPro" id="IPR028612">
    <property type="entry name" value="Topoisom_1_IA"/>
</dbReference>
<feature type="site" description="Interaction with DNA" evidence="10">
    <location>
        <position position="308"/>
    </location>
</feature>
<evidence type="ECO:0000256" key="10">
    <source>
        <dbReference type="HAMAP-Rule" id="MF_00952"/>
    </source>
</evidence>
<reference evidence="13 14" key="1">
    <citation type="journal article" date="2016" name="Nat. Commun.">
        <title>Thousands of microbial genomes shed light on interconnected biogeochemical processes in an aquifer system.</title>
        <authorList>
            <person name="Anantharaman K."/>
            <person name="Brown C.T."/>
            <person name="Hug L.A."/>
            <person name="Sharon I."/>
            <person name="Castelle C.J."/>
            <person name="Probst A.J."/>
            <person name="Thomas B.C."/>
            <person name="Singh A."/>
            <person name="Wilkins M.J."/>
            <person name="Karaoz U."/>
            <person name="Brodie E.L."/>
            <person name="Williams K.H."/>
            <person name="Hubbard S.S."/>
            <person name="Banfield J.F."/>
        </authorList>
    </citation>
    <scope>NUCLEOTIDE SEQUENCE [LARGE SCALE GENOMIC DNA]</scope>
</reference>
<dbReference type="InterPro" id="IPR006171">
    <property type="entry name" value="TOPRIM_dom"/>
</dbReference>
<dbReference type="InterPro" id="IPR003602">
    <property type="entry name" value="Topo_IA_DNA-bd_dom"/>
</dbReference>
<organism evidence="13 14">
    <name type="scientific">Candidatus Staskawiczbacteria bacterium RIFCSPHIGHO2_01_FULL_34_27</name>
    <dbReference type="NCBI Taxonomy" id="1802199"/>
    <lineage>
        <taxon>Bacteria</taxon>
        <taxon>Candidatus Staskawicziibacteriota</taxon>
    </lineage>
</organism>
<comment type="subunit">
    <text evidence="10">Monomer.</text>
</comment>
<keyword evidence="8 10" id="KW-0238">DNA-binding</keyword>
<evidence type="ECO:0000256" key="5">
    <source>
        <dbReference type="ARBA" id="ARBA00022833"/>
    </source>
</evidence>
<evidence type="ECO:0000256" key="2">
    <source>
        <dbReference type="ARBA" id="ARBA00009446"/>
    </source>
</evidence>
<dbReference type="InterPro" id="IPR000380">
    <property type="entry name" value="Topo_IA"/>
</dbReference>
<feature type="active site" description="O-(5'-phospho-DNA)-tyrosine intermediate" evidence="10">
    <location>
        <position position="306"/>
    </location>
</feature>
<keyword evidence="7 10" id="KW-0799">Topoisomerase</keyword>
<feature type="site" description="Interaction with DNA" evidence="10">
    <location>
        <position position="151"/>
    </location>
</feature>
<dbReference type="PROSITE" id="PS52039">
    <property type="entry name" value="TOPO_IA_2"/>
    <property type="match status" value="1"/>
</dbReference>
<dbReference type="HAMAP" id="MF_00952">
    <property type="entry name" value="Topoisom_1_prok"/>
    <property type="match status" value="1"/>
</dbReference>
<dbReference type="InterPro" id="IPR013498">
    <property type="entry name" value="Topo_IA_Znf"/>
</dbReference>
<dbReference type="InterPro" id="IPR013824">
    <property type="entry name" value="Topo_IA_cen_sub1"/>
</dbReference>
<dbReference type="EMBL" id="MHOL01000005">
    <property type="protein sequence ID" value="OGZ63203.1"/>
    <property type="molecule type" value="Genomic_DNA"/>
</dbReference>
<dbReference type="AlphaFoldDB" id="A0A1G2HL65"/>
<feature type="site" description="Interaction with DNA" evidence="10">
    <location>
        <position position="144"/>
    </location>
</feature>
<comment type="caution">
    <text evidence="13">The sequence shown here is derived from an EMBL/GenBank/DDBJ whole genome shotgun (WGS) entry which is preliminary data.</text>
</comment>
<dbReference type="InterPro" id="IPR013825">
    <property type="entry name" value="Topo_IA_cen_sub2"/>
</dbReference>
<evidence type="ECO:0000256" key="7">
    <source>
        <dbReference type="ARBA" id="ARBA00023029"/>
    </source>
</evidence>
<dbReference type="InterPro" id="IPR003601">
    <property type="entry name" value="Topo_IA_2"/>
</dbReference>
<feature type="domain" description="Topo IA-type catalytic" evidence="12">
    <location>
        <begin position="125"/>
        <end position="567"/>
    </location>
</feature>
<dbReference type="Gene3D" id="2.70.20.10">
    <property type="entry name" value="Topoisomerase I, domain 3"/>
    <property type="match status" value="1"/>
</dbReference>
<evidence type="ECO:0000256" key="6">
    <source>
        <dbReference type="ARBA" id="ARBA00022842"/>
    </source>
</evidence>
<dbReference type="PANTHER" id="PTHR42785">
    <property type="entry name" value="DNA TOPOISOMERASE, TYPE IA, CORE"/>
    <property type="match status" value="1"/>
</dbReference>
<dbReference type="InterPro" id="IPR023406">
    <property type="entry name" value="Topo_IA_AS"/>
</dbReference>
<keyword evidence="3" id="KW-0479">Metal-binding</keyword>
<feature type="site" description="Interaction with DNA" evidence="10">
    <location>
        <position position="136"/>
    </location>
</feature>
<comment type="function">
    <text evidence="10">Releases the supercoiling and torsional tension of DNA, which is introduced during the DNA replication and transcription, by transiently cleaving and rejoining one strand of the DNA duplex. Introduces a single-strand break via transesterification at a target site in duplex DNA. The scissile phosphodiester is attacked by the catalytic tyrosine of the enzyme, resulting in the formation of a DNA-(5'-phosphotyrosyl)-enzyme intermediate and the expulsion of a 3'-OH DNA strand. The free DNA strand then undergoes passage around the unbroken strand, thus removing DNA supercoils. Finally, in the religation step, the DNA 3'-OH attacks the covalent intermediate to expel the active-site tyrosine and restore the DNA phosphodiester backbone.</text>
</comment>
<comment type="catalytic activity">
    <reaction evidence="1 10">
        <text>ATP-independent breakage of single-stranded DNA, followed by passage and rejoining.</text>
        <dbReference type="EC" id="5.6.2.1"/>
    </reaction>
</comment>
<dbReference type="SMART" id="SM00437">
    <property type="entry name" value="TOP1Ac"/>
    <property type="match status" value="1"/>
</dbReference>
<dbReference type="PROSITE" id="PS00396">
    <property type="entry name" value="TOPO_IA_1"/>
    <property type="match status" value="1"/>
</dbReference>
<gene>
    <name evidence="10" type="primary">topA</name>
    <name evidence="13" type="ORF">A2639_03165</name>
</gene>
<keyword evidence="4" id="KW-0863">Zinc-finger</keyword>
<feature type="site" description="Interaction with DNA" evidence="10">
    <location>
        <position position="139"/>
    </location>
</feature>
<dbReference type="PANTHER" id="PTHR42785:SF1">
    <property type="entry name" value="DNA TOPOISOMERASE"/>
    <property type="match status" value="1"/>
</dbReference>
<feature type="site" description="Interaction with DNA" evidence="10">
    <location>
        <position position="135"/>
    </location>
</feature>
<evidence type="ECO:0000313" key="14">
    <source>
        <dbReference type="Proteomes" id="UP000178991"/>
    </source>
</evidence>
<dbReference type="GO" id="GO:0005694">
    <property type="term" value="C:chromosome"/>
    <property type="evidence" value="ECO:0007669"/>
    <property type="project" value="InterPro"/>
</dbReference>
<dbReference type="PRINTS" id="PR00417">
    <property type="entry name" value="PRTPISMRASEI"/>
</dbReference>
<dbReference type="SUPFAM" id="SSF57783">
    <property type="entry name" value="Zinc beta-ribbon"/>
    <property type="match status" value="1"/>
</dbReference>
<evidence type="ECO:0000256" key="4">
    <source>
        <dbReference type="ARBA" id="ARBA00022771"/>
    </source>
</evidence>
<dbReference type="SMART" id="SM00493">
    <property type="entry name" value="TOPRIM"/>
    <property type="match status" value="1"/>
</dbReference>
<dbReference type="Pfam" id="PF01751">
    <property type="entry name" value="Toprim"/>
    <property type="match status" value="1"/>
</dbReference>
<comment type="similarity">
    <text evidence="2 10">Belongs to the type IA topoisomerase family.</text>
</comment>
<evidence type="ECO:0000259" key="12">
    <source>
        <dbReference type="PROSITE" id="PS52039"/>
    </source>
</evidence>
<dbReference type="EC" id="5.6.2.1" evidence="10"/>
<proteinExistence type="inferred from homology"/>
<dbReference type="Pfam" id="PF01396">
    <property type="entry name" value="Zn_ribbon_Top1"/>
    <property type="match status" value="3"/>
</dbReference>
<dbReference type="CDD" id="cd03363">
    <property type="entry name" value="TOPRIM_TopoIA_TopoI"/>
    <property type="match status" value="1"/>
</dbReference>
<feature type="site" description="Interaction with DNA" evidence="10">
    <location>
        <position position="31"/>
    </location>
</feature>
<accession>A0A1G2HL65</accession>
<dbReference type="InterPro" id="IPR013497">
    <property type="entry name" value="Topo_IA_cen"/>
</dbReference>
<dbReference type="InterPro" id="IPR005733">
    <property type="entry name" value="TopoI_bac-type"/>
</dbReference>
<dbReference type="InterPro" id="IPR034149">
    <property type="entry name" value="TOPRIM_TopoI"/>
</dbReference>
<evidence type="ECO:0000256" key="8">
    <source>
        <dbReference type="ARBA" id="ARBA00023125"/>
    </source>
</evidence>
<dbReference type="GO" id="GO:0003917">
    <property type="term" value="F:DNA topoisomerase type I (single strand cut, ATP-independent) activity"/>
    <property type="evidence" value="ECO:0007669"/>
    <property type="project" value="UniProtKB-UniRule"/>
</dbReference>
<keyword evidence="5" id="KW-0862">Zinc</keyword>
<dbReference type="InterPro" id="IPR023405">
    <property type="entry name" value="Topo_IA_core_domain"/>
</dbReference>
<feature type="region of interest" description="Interaction with DNA" evidence="10">
    <location>
        <begin position="159"/>
        <end position="164"/>
    </location>
</feature>